<dbReference type="AlphaFoldDB" id="A0AAD5VIU3"/>
<feature type="domain" description="NACHT" evidence="3">
    <location>
        <begin position="83"/>
        <end position="197"/>
    </location>
</feature>
<dbReference type="Proteomes" id="UP001213000">
    <property type="component" value="Unassembled WGS sequence"/>
</dbReference>
<dbReference type="SUPFAM" id="SSF52540">
    <property type="entry name" value="P-loop containing nucleoside triphosphate hydrolases"/>
    <property type="match status" value="1"/>
</dbReference>
<organism evidence="4 5">
    <name type="scientific">Leucocoprinus birnbaumii</name>
    <dbReference type="NCBI Taxonomy" id="56174"/>
    <lineage>
        <taxon>Eukaryota</taxon>
        <taxon>Fungi</taxon>
        <taxon>Dikarya</taxon>
        <taxon>Basidiomycota</taxon>
        <taxon>Agaricomycotina</taxon>
        <taxon>Agaricomycetes</taxon>
        <taxon>Agaricomycetidae</taxon>
        <taxon>Agaricales</taxon>
        <taxon>Agaricineae</taxon>
        <taxon>Agaricaceae</taxon>
        <taxon>Leucocoprinus</taxon>
    </lineage>
</organism>
<feature type="region of interest" description="Disordered" evidence="2">
    <location>
        <begin position="1"/>
        <end position="33"/>
    </location>
</feature>
<accession>A0AAD5VIU3</accession>
<dbReference type="InterPro" id="IPR056884">
    <property type="entry name" value="NPHP3-like_N"/>
</dbReference>
<comment type="caution">
    <text evidence="4">The sequence shown here is derived from an EMBL/GenBank/DDBJ whole genome shotgun (WGS) entry which is preliminary data.</text>
</comment>
<keyword evidence="5" id="KW-1185">Reference proteome</keyword>
<evidence type="ECO:0000256" key="1">
    <source>
        <dbReference type="ARBA" id="ARBA00022737"/>
    </source>
</evidence>
<feature type="compositionally biased region" description="Pro residues" evidence="2">
    <location>
        <begin position="1"/>
        <end position="10"/>
    </location>
</feature>
<reference evidence="4" key="1">
    <citation type="submission" date="2022-07" db="EMBL/GenBank/DDBJ databases">
        <title>Genome Sequence of Leucocoprinus birnbaumii.</title>
        <authorList>
            <person name="Buettner E."/>
        </authorList>
    </citation>
    <scope>NUCLEOTIDE SEQUENCE</scope>
    <source>
        <strain evidence="4">VT141</strain>
    </source>
</reference>
<dbReference type="PROSITE" id="PS50837">
    <property type="entry name" value="NACHT"/>
    <property type="match status" value="1"/>
</dbReference>
<gene>
    <name evidence="4" type="ORF">NP233_g10156</name>
</gene>
<evidence type="ECO:0000259" key="3">
    <source>
        <dbReference type="PROSITE" id="PS50837"/>
    </source>
</evidence>
<evidence type="ECO:0000313" key="4">
    <source>
        <dbReference type="EMBL" id="KAJ3561500.1"/>
    </source>
</evidence>
<protein>
    <recommendedName>
        <fullName evidence="3">NACHT domain-containing protein</fullName>
    </recommendedName>
</protein>
<feature type="region of interest" description="Disordered" evidence="2">
    <location>
        <begin position="47"/>
        <end position="66"/>
    </location>
</feature>
<proteinExistence type="predicted"/>
<evidence type="ECO:0000256" key="2">
    <source>
        <dbReference type="SAM" id="MobiDB-lite"/>
    </source>
</evidence>
<name>A0AAD5VIU3_9AGAR</name>
<sequence length="693" mass="78125">MDQDPSPPDTPSKRGVKRKLTREPDGSDGDSSHVLRWLREYTMHGAEFNSSKRDPPPRCHPGTRTNIIQRARDWTDNPNQEKRLLWLRGPAGVGKSAIIQTLAEILSRSRRLGASLFFSRPNGRSNPRQVFPTLAYRLATQDAAYKTYLTELMLEDPASLDRSLSEQFRILIEEPFAHRRIRHGQNNLLLSIDGLDECGGDPDLDGSRIHLRRRTGDRVQCEIVRLISEFISNHPTVPLLWAIASRPETHLKAVFSDEDVVGTFIEEDIPIDSTEACRDVELFLHNEFKKIKKNYPDHITEAIWPNHDAFLRIAKASSGLFVFAEVVARFIDDPRVGNPIAHLKYVLAVLSRLRVPAGQANPLASLDGIYTAILERVPSQVLSITTVLLSIIIVTHHRDVHDFRKIREPLNISRENAITALRQLHSVLYFPPVTDVDKSRPRFYHASFQDFLEDASRSGIYFSGRSVLASRLVDHYYLPRMFGKTPMAVTGIREIHEMDDSLGKADSYRALRRILRAVSRGGTSSTLLSSQDLCHISSLRLQSILEGLDFSQMASNDGMSNLTSLGLYDQENLPATELKRRGILSSRSLESLGLSSADIMEATYVSLNYFVDSVSLVLDVRHSCAQSSEPITAEIHKLKGHIISRFLQSSGVEVLVWGSKERQKCAVMQVDVEVENPWEPVRKLIAYVIGFDK</sequence>
<dbReference type="PANTHER" id="PTHR10039:SF17">
    <property type="entry name" value="FUNGAL STAND N-TERMINAL GOODBYE DOMAIN-CONTAINING PROTEIN-RELATED"/>
    <property type="match status" value="1"/>
</dbReference>
<keyword evidence="1" id="KW-0677">Repeat</keyword>
<dbReference type="InterPro" id="IPR007111">
    <property type="entry name" value="NACHT_NTPase"/>
</dbReference>
<dbReference type="Pfam" id="PF24883">
    <property type="entry name" value="NPHP3_N"/>
    <property type="match status" value="1"/>
</dbReference>
<feature type="compositionally biased region" description="Basic and acidic residues" evidence="2">
    <location>
        <begin position="21"/>
        <end position="33"/>
    </location>
</feature>
<dbReference type="Gene3D" id="3.40.50.300">
    <property type="entry name" value="P-loop containing nucleotide triphosphate hydrolases"/>
    <property type="match status" value="1"/>
</dbReference>
<evidence type="ECO:0000313" key="5">
    <source>
        <dbReference type="Proteomes" id="UP001213000"/>
    </source>
</evidence>
<dbReference type="InterPro" id="IPR027417">
    <property type="entry name" value="P-loop_NTPase"/>
</dbReference>
<dbReference type="PANTHER" id="PTHR10039">
    <property type="entry name" value="AMELOGENIN"/>
    <property type="match status" value="1"/>
</dbReference>
<dbReference type="EMBL" id="JANIEX010000995">
    <property type="protein sequence ID" value="KAJ3561500.1"/>
    <property type="molecule type" value="Genomic_DNA"/>
</dbReference>